<organism evidence="1 2">
    <name type="scientific">Acidovorax soli</name>
    <dbReference type="NCBI Taxonomy" id="592050"/>
    <lineage>
        <taxon>Bacteria</taxon>
        <taxon>Pseudomonadati</taxon>
        <taxon>Pseudomonadota</taxon>
        <taxon>Betaproteobacteria</taxon>
        <taxon>Burkholderiales</taxon>
        <taxon>Comamonadaceae</taxon>
        <taxon>Acidovorax</taxon>
    </lineage>
</organism>
<proteinExistence type="predicted"/>
<evidence type="ECO:0008006" key="3">
    <source>
        <dbReference type="Google" id="ProtNLM"/>
    </source>
</evidence>
<evidence type="ECO:0000313" key="2">
    <source>
        <dbReference type="Proteomes" id="UP000575083"/>
    </source>
</evidence>
<accession>A0A7X0PID0</accession>
<dbReference type="RefSeq" id="WP_184862560.1">
    <property type="nucleotide sequence ID" value="NZ_JACHLK010000013.1"/>
</dbReference>
<keyword evidence="2" id="KW-1185">Reference proteome</keyword>
<dbReference type="Proteomes" id="UP000575083">
    <property type="component" value="Unassembled WGS sequence"/>
</dbReference>
<evidence type="ECO:0000313" key="1">
    <source>
        <dbReference type="EMBL" id="MBB6562490.1"/>
    </source>
</evidence>
<dbReference type="InterPro" id="IPR011043">
    <property type="entry name" value="Gal_Oxase/kelch_b-propeller"/>
</dbReference>
<sequence length="316" mass="34822">MATIYQFEESYLQRSFNKRWVYDCAVIDRHHCSFILFNQVREDDGHRVLGTVRFGAHGDWDASKYTGFVLPMLGVAPNLGKTSVMLGRLGSVAVHGDAGDDMWPDIDNSPDGPLFTGPECAATIDGRLYVCGGWRHVCYLNGAQEWVSIRHNLPDPPNPKKASRFGFEAIAGFGANDLYAAGGEGDLWRFDGQQWHPCRVPTQMAMESLCCAGDGYVYVGLQSGGLLRGREDEWQVIHEDRMSVAFKDIVWYQDRLWCTSEYGLWTLGKDGTLGNDDIPALATACGGNLSTADGILLVGGLNGAAIHDGSQWHRLL</sequence>
<dbReference type="InterPro" id="IPR015915">
    <property type="entry name" value="Kelch-typ_b-propeller"/>
</dbReference>
<dbReference type="SUPFAM" id="SSF50965">
    <property type="entry name" value="Galactose oxidase, central domain"/>
    <property type="match status" value="1"/>
</dbReference>
<dbReference type="EMBL" id="JACHLK010000013">
    <property type="protein sequence ID" value="MBB6562490.1"/>
    <property type="molecule type" value="Genomic_DNA"/>
</dbReference>
<gene>
    <name evidence="1" type="ORF">HNP48_005203</name>
</gene>
<dbReference type="AlphaFoldDB" id="A0A7X0PID0"/>
<comment type="caution">
    <text evidence="1">The sequence shown here is derived from an EMBL/GenBank/DDBJ whole genome shotgun (WGS) entry which is preliminary data.</text>
</comment>
<dbReference type="Gene3D" id="2.120.10.80">
    <property type="entry name" value="Kelch-type beta propeller"/>
    <property type="match status" value="1"/>
</dbReference>
<name>A0A7X0PID0_9BURK</name>
<reference evidence="1 2" key="1">
    <citation type="submission" date="2020-08" db="EMBL/GenBank/DDBJ databases">
        <title>Functional genomics of gut bacteria from endangered species of beetles.</title>
        <authorList>
            <person name="Carlos-Shanley C."/>
        </authorList>
    </citation>
    <scope>NUCLEOTIDE SEQUENCE [LARGE SCALE GENOMIC DNA]</scope>
    <source>
        <strain evidence="1 2">S00198</strain>
    </source>
</reference>
<protein>
    <recommendedName>
        <fullName evidence="3">Regulator of chromosome condensation (RCC1) repeat-containing protein</fullName>
    </recommendedName>
</protein>